<sequence>MEADRSIYTRERDEQERISRHNRSAKPFTAFTPSADPASPETKSVDAPKKSGFKSVAFNPKRASNNGGPSRGQPDGGPIIPTGGEKSDSDLPSPPSDFVVAPAGNQPSAVAANGNKRVLGPNAAAGLYSNANVQEAYKAQVESDDL</sequence>
<gene>
    <name evidence="2" type="primary">Pdlim3-001</name>
</gene>
<evidence type="ECO:0000313" key="2">
    <source>
        <dbReference type="EMBL" id="CAB3264756.1"/>
    </source>
</evidence>
<proteinExistence type="evidence at transcript level"/>
<feature type="region of interest" description="Disordered" evidence="1">
    <location>
        <begin position="1"/>
        <end position="107"/>
    </location>
</feature>
<dbReference type="AlphaFoldDB" id="A0A6F9DP49"/>
<organism evidence="2">
    <name type="scientific">Phallusia mammillata</name>
    <dbReference type="NCBI Taxonomy" id="59560"/>
    <lineage>
        <taxon>Eukaryota</taxon>
        <taxon>Metazoa</taxon>
        <taxon>Chordata</taxon>
        <taxon>Tunicata</taxon>
        <taxon>Ascidiacea</taxon>
        <taxon>Phlebobranchia</taxon>
        <taxon>Ascidiidae</taxon>
        <taxon>Phallusia</taxon>
    </lineage>
</organism>
<accession>A0A6F9DP49</accession>
<dbReference type="EMBL" id="LR788894">
    <property type="protein sequence ID" value="CAB3264756.1"/>
    <property type="molecule type" value="mRNA"/>
</dbReference>
<feature type="compositionally biased region" description="Basic and acidic residues" evidence="1">
    <location>
        <begin position="1"/>
        <end position="19"/>
    </location>
</feature>
<reference evidence="2" key="1">
    <citation type="submission" date="2020-04" db="EMBL/GenBank/DDBJ databases">
        <authorList>
            <person name="Neveu A P."/>
        </authorList>
    </citation>
    <scope>NUCLEOTIDE SEQUENCE</scope>
    <source>
        <tissue evidence="2">Whole embryo</tissue>
    </source>
</reference>
<name>A0A6F9DP49_9ASCI</name>
<evidence type="ECO:0000256" key="1">
    <source>
        <dbReference type="SAM" id="MobiDB-lite"/>
    </source>
</evidence>
<protein>
    <submittedName>
        <fullName evidence="2">PDZ and LIM domain protein 3</fullName>
    </submittedName>
</protein>